<dbReference type="Pfam" id="PF09479">
    <property type="entry name" value="Flg_new"/>
    <property type="match status" value="1"/>
</dbReference>
<accession>A0ABU0E5K3</accession>
<feature type="transmembrane region" description="Helical" evidence="2">
    <location>
        <begin position="357"/>
        <end position="375"/>
    </location>
</feature>
<gene>
    <name evidence="3" type="ORF">J2S15_002540</name>
</gene>
<evidence type="ECO:0000313" key="3">
    <source>
        <dbReference type="EMBL" id="MDQ0361790.1"/>
    </source>
</evidence>
<evidence type="ECO:0008006" key="5">
    <source>
        <dbReference type="Google" id="ProtNLM"/>
    </source>
</evidence>
<protein>
    <recommendedName>
        <fullName evidence="5">Cohesin domain-containing protein</fullName>
    </recommendedName>
</protein>
<dbReference type="EMBL" id="JAUSUR010000004">
    <property type="protein sequence ID" value="MDQ0361790.1"/>
    <property type="molecule type" value="Genomic_DNA"/>
</dbReference>
<dbReference type="RefSeq" id="WP_307408826.1">
    <property type="nucleotide sequence ID" value="NZ_JAUSUR010000004.1"/>
</dbReference>
<comment type="subcellular location">
    <subcellularLocation>
        <location evidence="1">Cell envelope</location>
    </subcellularLocation>
</comment>
<keyword evidence="2" id="KW-1133">Transmembrane helix</keyword>
<evidence type="ECO:0000256" key="1">
    <source>
        <dbReference type="ARBA" id="ARBA00004196"/>
    </source>
</evidence>
<evidence type="ECO:0000313" key="4">
    <source>
        <dbReference type="Proteomes" id="UP001230220"/>
    </source>
</evidence>
<dbReference type="Proteomes" id="UP001230220">
    <property type="component" value="Unassembled WGS sequence"/>
</dbReference>
<keyword evidence="2" id="KW-0472">Membrane</keyword>
<feature type="transmembrane region" description="Helical" evidence="2">
    <location>
        <begin position="7"/>
        <end position="26"/>
    </location>
</feature>
<dbReference type="InterPro" id="IPR013378">
    <property type="entry name" value="InlB-like_B-rpt"/>
</dbReference>
<proteinExistence type="predicted"/>
<dbReference type="InterPro" id="IPR042229">
    <property type="entry name" value="Listeria/Bacterioides_rpt_sf"/>
</dbReference>
<sequence>MKNKCKILVLFGIIVCNFFFVSRIQGNVFDINQSSSGYYVDGTTLTPLSSQTNIPYGANVQLHFNVTNLPDNQITAKFERTYGMEYLAYYSGVLQIDGRVVSQQEYSQFISSTGASITCANQQTTIILTVKSVGSTQGKITGSLSITVPNDSSSVKTQKLEHAFYGNYAFPKEHNVQFYHEGTLLSNQNVIDGSTPMIPSLSDTDGYTFVGFNTQKDGSGSFYQNDAIHESVNLYAIFQKVQYTVNYYVDGELFHSEQVYYMESPKSITPDKEEGRTFLKWDRSLETITSNVDVYAIFESEDEEEIKNNLRFRITDKQYGEEATITEKNHVIHVSDVISNPDLEIKEITITREETQISLFPLLCIGGIIIIYIIWRKA</sequence>
<comment type="caution">
    <text evidence="3">The sequence shown here is derived from an EMBL/GenBank/DDBJ whole genome shotgun (WGS) entry which is preliminary data.</text>
</comment>
<keyword evidence="4" id="KW-1185">Reference proteome</keyword>
<reference evidence="3 4" key="1">
    <citation type="submission" date="2023-07" db="EMBL/GenBank/DDBJ databases">
        <title>Genomic Encyclopedia of Type Strains, Phase IV (KMG-IV): sequencing the most valuable type-strain genomes for metagenomic binning, comparative biology and taxonomic classification.</title>
        <authorList>
            <person name="Goeker M."/>
        </authorList>
    </citation>
    <scope>NUCLEOTIDE SEQUENCE [LARGE SCALE GENOMIC DNA]</scope>
    <source>
        <strain evidence="3 4">DSM 16784</strain>
    </source>
</reference>
<name>A0ABU0E5K3_9FIRM</name>
<evidence type="ECO:0000256" key="2">
    <source>
        <dbReference type="SAM" id="Phobius"/>
    </source>
</evidence>
<keyword evidence="2" id="KW-0812">Transmembrane</keyword>
<organism evidence="3 4">
    <name type="scientific">Breznakia pachnodae</name>
    <dbReference type="NCBI Taxonomy" id="265178"/>
    <lineage>
        <taxon>Bacteria</taxon>
        <taxon>Bacillati</taxon>
        <taxon>Bacillota</taxon>
        <taxon>Erysipelotrichia</taxon>
        <taxon>Erysipelotrichales</taxon>
        <taxon>Erysipelotrichaceae</taxon>
        <taxon>Breznakia</taxon>
    </lineage>
</organism>
<dbReference type="Gene3D" id="2.60.40.4270">
    <property type="entry name" value="Listeria-Bacteroides repeat domain"/>
    <property type="match status" value="1"/>
</dbReference>